<feature type="signal peptide" evidence="1">
    <location>
        <begin position="1"/>
        <end position="29"/>
    </location>
</feature>
<dbReference type="EMBL" id="CM000135">
    <property type="protein sequence ID" value="EEC67258.1"/>
    <property type="molecule type" value="Genomic_DNA"/>
</dbReference>
<accession>B8BHQ6</accession>
<feature type="chain" id="PRO_5002865595" evidence="1">
    <location>
        <begin position="30"/>
        <end position="162"/>
    </location>
</feature>
<organism evidence="2 3">
    <name type="scientific">Oryza sativa subsp. indica</name>
    <name type="common">Rice</name>
    <dbReference type="NCBI Taxonomy" id="39946"/>
    <lineage>
        <taxon>Eukaryota</taxon>
        <taxon>Viridiplantae</taxon>
        <taxon>Streptophyta</taxon>
        <taxon>Embryophyta</taxon>
        <taxon>Tracheophyta</taxon>
        <taxon>Spermatophyta</taxon>
        <taxon>Magnoliopsida</taxon>
        <taxon>Liliopsida</taxon>
        <taxon>Poales</taxon>
        <taxon>Poaceae</taxon>
        <taxon>BOP clade</taxon>
        <taxon>Oryzoideae</taxon>
        <taxon>Oryzeae</taxon>
        <taxon>Oryzinae</taxon>
        <taxon>Oryza</taxon>
        <taxon>Oryza sativa</taxon>
    </lineage>
</organism>
<reference evidence="2 3" key="1">
    <citation type="journal article" date="2005" name="PLoS Biol.">
        <title>The genomes of Oryza sativa: a history of duplications.</title>
        <authorList>
            <person name="Yu J."/>
            <person name="Wang J."/>
            <person name="Lin W."/>
            <person name="Li S."/>
            <person name="Li H."/>
            <person name="Zhou J."/>
            <person name="Ni P."/>
            <person name="Dong W."/>
            <person name="Hu S."/>
            <person name="Zeng C."/>
            <person name="Zhang J."/>
            <person name="Zhang Y."/>
            <person name="Li R."/>
            <person name="Xu Z."/>
            <person name="Li S."/>
            <person name="Li X."/>
            <person name="Zheng H."/>
            <person name="Cong L."/>
            <person name="Lin L."/>
            <person name="Yin J."/>
            <person name="Geng J."/>
            <person name="Li G."/>
            <person name="Shi J."/>
            <person name="Liu J."/>
            <person name="Lv H."/>
            <person name="Li J."/>
            <person name="Wang J."/>
            <person name="Deng Y."/>
            <person name="Ran L."/>
            <person name="Shi X."/>
            <person name="Wang X."/>
            <person name="Wu Q."/>
            <person name="Li C."/>
            <person name="Ren X."/>
            <person name="Wang J."/>
            <person name="Wang X."/>
            <person name="Li D."/>
            <person name="Liu D."/>
            <person name="Zhang X."/>
            <person name="Ji Z."/>
            <person name="Zhao W."/>
            <person name="Sun Y."/>
            <person name="Zhang Z."/>
            <person name="Bao J."/>
            <person name="Han Y."/>
            <person name="Dong L."/>
            <person name="Ji J."/>
            <person name="Chen P."/>
            <person name="Wu S."/>
            <person name="Liu J."/>
            <person name="Xiao Y."/>
            <person name="Bu D."/>
            <person name="Tan J."/>
            <person name="Yang L."/>
            <person name="Ye C."/>
            <person name="Zhang J."/>
            <person name="Xu J."/>
            <person name="Zhou Y."/>
            <person name="Yu Y."/>
            <person name="Zhang B."/>
            <person name="Zhuang S."/>
            <person name="Wei H."/>
            <person name="Liu B."/>
            <person name="Lei M."/>
            <person name="Yu H."/>
            <person name="Li Y."/>
            <person name="Xu H."/>
            <person name="Wei S."/>
            <person name="He X."/>
            <person name="Fang L."/>
            <person name="Zhang Z."/>
            <person name="Zhang Y."/>
            <person name="Huang X."/>
            <person name="Su Z."/>
            <person name="Tong W."/>
            <person name="Li J."/>
            <person name="Tong Z."/>
            <person name="Li S."/>
            <person name="Ye J."/>
            <person name="Wang L."/>
            <person name="Fang L."/>
            <person name="Lei T."/>
            <person name="Chen C."/>
            <person name="Chen H."/>
            <person name="Xu Z."/>
            <person name="Li H."/>
            <person name="Huang H."/>
            <person name="Zhang F."/>
            <person name="Xu H."/>
            <person name="Li N."/>
            <person name="Zhao C."/>
            <person name="Li S."/>
            <person name="Dong L."/>
            <person name="Huang Y."/>
            <person name="Li L."/>
            <person name="Xi Y."/>
            <person name="Qi Q."/>
            <person name="Li W."/>
            <person name="Zhang B."/>
            <person name="Hu W."/>
            <person name="Zhang Y."/>
            <person name="Tian X."/>
            <person name="Jiao Y."/>
            <person name="Liang X."/>
            <person name="Jin J."/>
            <person name="Gao L."/>
            <person name="Zheng W."/>
            <person name="Hao B."/>
            <person name="Liu S."/>
            <person name="Wang W."/>
            <person name="Yuan L."/>
            <person name="Cao M."/>
            <person name="McDermott J."/>
            <person name="Samudrala R."/>
            <person name="Wang J."/>
            <person name="Wong G.K."/>
            <person name="Yang H."/>
        </authorList>
    </citation>
    <scope>NUCLEOTIDE SEQUENCE [LARGE SCALE GENOMIC DNA]</scope>
    <source>
        <strain evidence="3">cv. 93-11</strain>
    </source>
</reference>
<evidence type="ECO:0000313" key="3">
    <source>
        <dbReference type="Proteomes" id="UP000007015"/>
    </source>
</evidence>
<evidence type="ECO:0000256" key="1">
    <source>
        <dbReference type="SAM" id="SignalP"/>
    </source>
</evidence>
<evidence type="ECO:0000313" key="2">
    <source>
        <dbReference type="EMBL" id="EEC67258.1"/>
    </source>
</evidence>
<name>B8BHQ6_ORYSI</name>
<dbReference type="HOGENOM" id="CLU_1638154_0_0_1"/>
<dbReference type="AlphaFoldDB" id="B8BHQ6"/>
<dbReference type="Proteomes" id="UP000007015">
    <property type="component" value="Chromosome 10"/>
</dbReference>
<protein>
    <submittedName>
        <fullName evidence="2">Uncharacterized protein</fullName>
    </submittedName>
</protein>
<dbReference type="Gramene" id="BGIOSGA031607-TA">
    <property type="protein sequence ID" value="BGIOSGA031607-PA"/>
    <property type="gene ID" value="BGIOSGA031607"/>
</dbReference>
<keyword evidence="1" id="KW-0732">Signal</keyword>
<sequence>MLRSRKSRVMVMLVTAALLLTDMAGVSYGRRLIPDLDAMAVVGGSPPAKGGQYNPSYQNFKIVDPKVFMAAQSLELQSRTTHISSKCMSLFSQSLLVSAMEGELWRTKKTITQRRLQRSSSTSCQEQEDGLLSVLPAQRMKLPTGQCLKARILCIIDEVSSC</sequence>
<gene>
    <name evidence="2" type="ORF">OsI_34216</name>
</gene>
<proteinExistence type="predicted"/>
<keyword evidence="3" id="KW-1185">Reference proteome</keyword>